<evidence type="ECO:0008006" key="3">
    <source>
        <dbReference type="Google" id="ProtNLM"/>
    </source>
</evidence>
<dbReference type="EMBL" id="BMAT01009177">
    <property type="protein sequence ID" value="GFS00298.1"/>
    <property type="molecule type" value="Genomic_DNA"/>
</dbReference>
<evidence type="ECO:0000313" key="1">
    <source>
        <dbReference type="EMBL" id="GFS00298.1"/>
    </source>
</evidence>
<reference evidence="1 2" key="1">
    <citation type="journal article" date="2021" name="Elife">
        <title>Chloroplast acquisition without the gene transfer in kleptoplastic sea slugs, Plakobranchus ocellatus.</title>
        <authorList>
            <person name="Maeda T."/>
            <person name="Takahashi S."/>
            <person name="Yoshida T."/>
            <person name="Shimamura S."/>
            <person name="Takaki Y."/>
            <person name="Nagai Y."/>
            <person name="Toyoda A."/>
            <person name="Suzuki Y."/>
            <person name="Arimoto A."/>
            <person name="Ishii H."/>
            <person name="Satoh N."/>
            <person name="Nishiyama T."/>
            <person name="Hasebe M."/>
            <person name="Maruyama T."/>
            <person name="Minagawa J."/>
            <person name="Obokata J."/>
            <person name="Shigenobu S."/>
        </authorList>
    </citation>
    <scope>NUCLEOTIDE SEQUENCE [LARGE SCALE GENOMIC DNA]</scope>
</reference>
<organism evidence="1 2">
    <name type="scientific">Elysia marginata</name>
    <dbReference type="NCBI Taxonomy" id="1093978"/>
    <lineage>
        <taxon>Eukaryota</taxon>
        <taxon>Metazoa</taxon>
        <taxon>Spiralia</taxon>
        <taxon>Lophotrochozoa</taxon>
        <taxon>Mollusca</taxon>
        <taxon>Gastropoda</taxon>
        <taxon>Heterobranchia</taxon>
        <taxon>Euthyneura</taxon>
        <taxon>Panpulmonata</taxon>
        <taxon>Sacoglossa</taxon>
        <taxon>Placobranchoidea</taxon>
        <taxon>Plakobranchidae</taxon>
        <taxon>Elysia</taxon>
    </lineage>
</organism>
<comment type="caution">
    <text evidence="1">The sequence shown here is derived from an EMBL/GenBank/DDBJ whole genome shotgun (WGS) entry which is preliminary data.</text>
</comment>
<gene>
    <name evidence="1" type="ORF">ElyMa_004551100</name>
</gene>
<accession>A0AAV4HQ82</accession>
<evidence type="ECO:0000313" key="2">
    <source>
        <dbReference type="Proteomes" id="UP000762676"/>
    </source>
</evidence>
<sequence>MYKSVNQSLIYFLCSAAVGPHQVLASLHLEDVQGRSHGIRSRHELWPYDGPTAYDQHSLQKDKTSLCQGGSDARCGHVETNGRMSLRRAPCAINDHQFVEMT</sequence>
<proteinExistence type="predicted"/>
<dbReference type="AlphaFoldDB" id="A0AAV4HQ82"/>
<protein>
    <recommendedName>
        <fullName evidence="3">Secreted protein</fullName>
    </recommendedName>
</protein>
<keyword evidence="2" id="KW-1185">Reference proteome</keyword>
<name>A0AAV4HQ82_9GAST</name>
<dbReference type="Proteomes" id="UP000762676">
    <property type="component" value="Unassembled WGS sequence"/>
</dbReference>